<dbReference type="Proteomes" id="UP001266807">
    <property type="component" value="Unassembled WGS sequence"/>
</dbReference>
<proteinExistence type="predicted"/>
<dbReference type="EMBL" id="JAVDUG010000004">
    <property type="protein sequence ID" value="MDR6779342.1"/>
    <property type="molecule type" value="Genomic_DNA"/>
</dbReference>
<protein>
    <submittedName>
        <fullName evidence="1">Uncharacterized protein</fullName>
    </submittedName>
</protein>
<evidence type="ECO:0000313" key="1">
    <source>
        <dbReference type="EMBL" id="MDR6779342.1"/>
    </source>
</evidence>
<comment type="caution">
    <text evidence="1">The sequence shown here is derived from an EMBL/GenBank/DDBJ whole genome shotgun (WGS) entry which is preliminary data.</text>
</comment>
<sequence length="258" mass="28386">MAIQLGRYGSRNNLNLQIFDFVTSTPLMTFDYATTTSNEWTSETVFARGGDGNPKRIAWSGDKDSTLKVETQIFTLQHLAMLAGEPIEKGAQDLYKSQILTVMKDTSGAKQITLDKAPIGDKTNVKVFAYINGIMADAQPIKDITDNVVTLDATATIEVGNDVEVYYQFNTPNAAKLSYTTKGFPGYVFLAGDTLYADEKAGKMVGSQQIYRKAKLQANYTVNYSPSGDPSSLSLTFDLFPVTVNGVEVMKEEIIYEK</sequence>
<organism evidence="1 2">
    <name type="scientific">Paenibacillus peoriae</name>
    <dbReference type="NCBI Taxonomy" id="59893"/>
    <lineage>
        <taxon>Bacteria</taxon>
        <taxon>Bacillati</taxon>
        <taxon>Bacillota</taxon>
        <taxon>Bacilli</taxon>
        <taxon>Bacillales</taxon>
        <taxon>Paenibacillaceae</taxon>
        <taxon>Paenibacillus</taxon>
    </lineage>
</organism>
<evidence type="ECO:0000313" key="2">
    <source>
        <dbReference type="Proteomes" id="UP001266807"/>
    </source>
</evidence>
<dbReference type="RefSeq" id="WP_254664448.1">
    <property type="nucleotide sequence ID" value="NZ_JAVDUG010000004.1"/>
</dbReference>
<accession>A0ABU1QIB1</accession>
<name>A0ABU1QIB1_9BACL</name>
<keyword evidence="2" id="KW-1185">Reference proteome</keyword>
<gene>
    <name evidence="1" type="ORF">J2W98_003622</name>
</gene>
<reference evidence="1 2" key="1">
    <citation type="submission" date="2023-07" db="EMBL/GenBank/DDBJ databases">
        <title>Sorghum-associated microbial communities from plants grown in Nebraska, USA.</title>
        <authorList>
            <person name="Schachtman D."/>
        </authorList>
    </citation>
    <scope>NUCLEOTIDE SEQUENCE [LARGE SCALE GENOMIC DNA]</scope>
    <source>
        <strain evidence="1 2">BE143</strain>
    </source>
</reference>